<dbReference type="PANTHER" id="PTHR36923:SF3">
    <property type="entry name" value="FERREDOXIN"/>
    <property type="match status" value="1"/>
</dbReference>
<dbReference type="OrthoDB" id="3215519at2"/>
<keyword evidence="2" id="KW-0813">Transport</keyword>
<evidence type="ECO:0000256" key="6">
    <source>
        <dbReference type="ARBA" id="ARBA00023014"/>
    </source>
</evidence>
<dbReference type="SUPFAM" id="SSF54862">
    <property type="entry name" value="4Fe-4S ferredoxins"/>
    <property type="match status" value="1"/>
</dbReference>
<organism evidence="8 9">
    <name type="scientific">Nocardia africana</name>
    <dbReference type="NCBI Taxonomy" id="134964"/>
    <lineage>
        <taxon>Bacteria</taxon>
        <taxon>Bacillati</taxon>
        <taxon>Actinomycetota</taxon>
        <taxon>Actinomycetes</taxon>
        <taxon>Mycobacteriales</taxon>
        <taxon>Nocardiaceae</taxon>
        <taxon>Nocardia</taxon>
    </lineage>
</organism>
<evidence type="ECO:0000256" key="4">
    <source>
        <dbReference type="ARBA" id="ARBA00022982"/>
    </source>
</evidence>
<dbReference type="Proteomes" id="UP000255082">
    <property type="component" value="Unassembled WGS sequence"/>
</dbReference>
<keyword evidence="5" id="KW-0408">Iron</keyword>
<dbReference type="Gene3D" id="3.30.70.20">
    <property type="match status" value="1"/>
</dbReference>
<proteinExistence type="predicted"/>
<sequence length="63" mass="6553">MNISIDRDLCDNHGQCIAVSEGLFDTDDNGVTVLTRTAGPADRPLATLAAHACPALAITVSDE</sequence>
<dbReference type="InterPro" id="IPR051269">
    <property type="entry name" value="Fe-S_cluster_ET"/>
</dbReference>
<keyword evidence="4" id="KW-0249">Electron transport</keyword>
<keyword evidence="6" id="KW-0411">Iron-sulfur</keyword>
<name>A0A378X0Q9_9NOCA</name>
<comment type="cofactor">
    <cofactor evidence="1">
        <name>[3Fe-4S] cluster</name>
        <dbReference type="ChEBI" id="CHEBI:21137"/>
    </cofactor>
</comment>
<dbReference type="Pfam" id="PF13459">
    <property type="entry name" value="Fer4_15"/>
    <property type="match status" value="1"/>
</dbReference>
<evidence type="ECO:0000256" key="7">
    <source>
        <dbReference type="ARBA" id="ARBA00023291"/>
    </source>
</evidence>
<reference evidence="8 9" key="1">
    <citation type="submission" date="2018-06" db="EMBL/GenBank/DDBJ databases">
        <authorList>
            <consortium name="Pathogen Informatics"/>
            <person name="Doyle S."/>
        </authorList>
    </citation>
    <scope>NUCLEOTIDE SEQUENCE [LARGE SCALE GENOMIC DNA]</scope>
    <source>
        <strain evidence="8 9">NCTC13184</strain>
    </source>
</reference>
<keyword evidence="3" id="KW-0479">Metal-binding</keyword>
<accession>A0A378X0Q9</accession>
<evidence type="ECO:0000256" key="5">
    <source>
        <dbReference type="ARBA" id="ARBA00023004"/>
    </source>
</evidence>
<dbReference type="GO" id="GO:0046872">
    <property type="term" value="F:metal ion binding"/>
    <property type="evidence" value="ECO:0007669"/>
    <property type="project" value="UniProtKB-KW"/>
</dbReference>
<evidence type="ECO:0000256" key="3">
    <source>
        <dbReference type="ARBA" id="ARBA00022723"/>
    </source>
</evidence>
<dbReference type="EMBL" id="UGRU01000001">
    <property type="protein sequence ID" value="SUA46415.1"/>
    <property type="molecule type" value="Genomic_DNA"/>
</dbReference>
<dbReference type="AlphaFoldDB" id="A0A378X0Q9"/>
<evidence type="ECO:0000313" key="9">
    <source>
        <dbReference type="Proteomes" id="UP000255082"/>
    </source>
</evidence>
<keyword evidence="7" id="KW-0003">3Fe-4S</keyword>
<evidence type="ECO:0000313" key="8">
    <source>
        <dbReference type="EMBL" id="SUA46415.1"/>
    </source>
</evidence>
<dbReference type="RefSeq" id="WP_062962245.1">
    <property type="nucleotide sequence ID" value="NZ_JAJFOE010000001.1"/>
</dbReference>
<dbReference type="PANTHER" id="PTHR36923">
    <property type="entry name" value="FERREDOXIN"/>
    <property type="match status" value="1"/>
</dbReference>
<evidence type="ECO:0000256" key="1">
    <source>
        <dbReference type="ARBA" id="ARBA00001927"/>
    </source>
</evidence>
<gene>
    <name evidence="8" type="primary">suaB</name>
    <name evidence="8" type="ORF">NCTC13184_04940</name>
</gene>
<protein>
    <submittedName>
        <fullName evidence="8">Ferredoxin-1</fullName>
    </submittedName>
</protein>
<evidence type="ECO:0000256" key="2">
    <source>
        <dbReference type="ARBA" id="ARBA00022448"/>
    </source>
</evidence>
<dbReference type="GO" id="GO:0051538">
    <property type="term" value="F:3 iron, 4 sulfur cluster binding"/>
    <property type="evidence" value="ECO:0007669"/>
    <property type="project" value="UniProtKB-KW"/>
</dbReference>